<reference evidence="2 3" key="1">
    <citation type="submission" date="2019-03" db="EMBL/GenBank/DDBJ databases">
        <title>Genomic Encyclopedia of Archaeal and Bacterial Type Strains, Phase II (KMG-II): from individual species to whole genera.</title>
        <authorList>
            <person name="Goeker M."/>
        </authorList>
    </citation>
    <scope>NUCLEOTIDE SEQUENCE [LARGE SCALE GENOMIC DNA]</scope>
    <source>
        <strain evidence="2 3">RL-C</strain>
    </source>
</reference>
<proteinExistence type="predicted"/>
<dbReference type="PROSITE" id="PS50206">
    <property type="entry name" value="RHODANESE_3"/>
    <property type="match status" value="1"/>
</dbReference>
<dbReference type="RefSeq" id="WP_131838240.1">
    <property type="nucleotide sequence ID" value="NZ_SLWB01000002.1"/>
</dbReference>
<evidence type="ECO:0000313" key="2">
    <source>
        <dbReference type="EMBL" id="TCN72176.1"/>
    </source>
</evidence>
<dbReference type="InterPro" id="IPR050229">
    <property type="entry name" value="GlpE_sulfurtransferase"/>
</dbReference>
<keyword evidence="2" id="KW-0808">Transferase</keyword>
<dbReference type="InterPro" id="IPR036873">
    <property type="entry name" value="Rhodanese-like_dom_sf"/>
</dbReference>
<gene>
    <name evidence="2" type="ORF">CLV25_102139</name>
</gene>
<dbReference type="EMBL" id="SLWB01000002">
    <property type="protein sequence ID" value="TCN72176.1"/>
    <property type="molecule type" value="Genomic_DNA"/>
</dbReference>
<protein>
    <submittedName>
        <fullName evidence="2">Rhodanese-related sulfurtransferase</fullName>
    </submittedName>
</protein>
<dbReference type="OrthoDB" id="1450994at2"/>
<accession>A0A4R2EWH1</accession>
<feature type="domain" description="Rhodanese" evidence="1">
    <location>
        <begin position="20"/>
        <end position="103"/>
    </location>
</feature>
<evidence type="ECO:0000313" key="3">
    <source>
        <dbReference type="Proteomes" id="UP000294830"/>
    </source>
</evidence>
<keyword evidence="3" id="KW-1185">Reference proteome</keyword>
<name>A0A4R2EWH1_9BACT</name>
<dbReference type="SMART" id="SM00450">
    <property type="entry name" value="RHOD"/>
    <property type="match status" value="1"/>
</dbReference>
<dbReference type="CDD" id="cd00158">
    <property type="entry name" value="RHOD"/>
    <property type="match status" value="1"/>
</dbReference>
<comment type="caution">
    <text evidence="2">The sequence shown here is derived from an EMBL/GenBank/DDBJ whole genome shotgun (WGS) entry which is preliminary data.</text>
</comment>
<dbReference type="Pfam" id="PF00581">
    <property type="entry name" value="Rhodanese"/>
    <property type="match status" value="1"/>
</dbReference>
<sequence>MGFFSNLFGLGPKVDFKAVVERGATIVDVRTPQEFATGNINGSINIPVGSLPHKLKMLNKNKPIIVYCASGSRSTSAKSFLDQQGFEEVYNAGSFHGFYRHLNG</sequence>
<dbReference type="Proteomes" id="UP000294830">
    <property type="component" value="Unassembled WGS sequence"/>
</dbReference>
<dbReference type="SUPFAM" id="SSF52821">
    <property type="entry name" value="Rhodanese/Cell cycle control phosphatase"/>
    <property type="match status" value="1"/>
</dbReference>
<dbReference type="PANTHER" id="PTHR43031">
    <property type="entry name" value="FAD-DEPENDENT OXIDOREDUCTASE"/>
    <property type="match status" value="1"/>
</dbReference>
<evidence type="ECO:0000259" key="1">
    <source>
        <dbReference type="PROSITE" id="PS50206"/>
    </source>
</evidence>
<dbReference type="GO" id="GO:0016740">
    <property type="term" value="F:transferase activity"/>
    <property type="evidence" value="ECO:0007669"/>
    <property type="project" value="UniProtKB-KW"/>
</dbReference>
<dbReference type="Gene3D" id="3.40.250.10">
    <property type="entry name" value="Rhodanese-like domain"/>
    <property type="match status" value="1"/>
</dbReference>
<organism evidence="2 3">
    <name type="scientific">Acetobacteroides hydrogenigenes</name>
    <dbReference type="NCBI Taxonomy" id="979970"/>
    <lineage>
        <taxon>Bacteria</taxon>
        <taxon>Pseudomonadati</taxon>
        <taxon>Bacteroidota</taxon>
        <taxon>Bacteroidia</taxon>
        <taxon>Bacteroidales</taxon>
        <taxon>Rikenellaceae</taxon>
        <taxon>Acetobacteroides</taxon>
    </lineage>
</organism>
<dbReference type="InterPro" id="IPR001763">
    <property type="entry name" value="Rhodanese-like_dom"/>
</dbReference>
<dbReference type="PANTHER" id="PTHR43031:SF1">
    <property type="entry name" value="PYRIDINE NUCLEOTIDE-DISULPHIDE OXIDOREDUCTASE"/>
    <property type="match status" value="1"/>
</dbReference>
<dbReference type="AlphaFoldDB" id="A0A4R2EWH1"/>